<organism evidence="2 3">
    <name type="scientific">Mycena rosella</name>
    <name type="common">Pink bonnet</name>
    <name type="synonym">Agaricus rosellus</name>
    <dbReference type="NCBI Taxonomy" id="1033263"/>
    <lineage>
        <taxon>Eukaryota</taxon>
        <taxon>Fungi</taxon>
        <taxon>Dikarya</taxon>
        <taxon>Basidiomycota</taxon>
        <taxon>Agaricomycotina</taxon>
        <taxon>Agaricomycetes</taxon>
        <taxon>Agaricomycetidae</taxon>
        <taxon>Agaricales</taxon>
        <taxon>Marasmiineae</taxon>
        <taxon>Mycenaceae</taxon>
        <taxon>Mycena</taxon>
    </lineage>
</organism>
<dbReference type="AlphaFoldDB" id="A0AAD7GUN3"/>
<name>A0AAD7GUN3_MYCRO</name>
<evidence type="ECO:0000313" key="2">
    <source>
        <dbReference type="EMBL" id="KAJ7705567.1"/>
    </source>
</evidence>
<evidence type="ECO:0008006" key="4">
    <source>
        <dbReference type="Google" id="ProtNLM"/>
    </source>
</evidence>
<dbReference type="Proteomes" id="UP001221757">
    <property type="component" value="Unassembled WGS sequence"/>
</dbReference>
<protein>
    <recommendedName>
        <fullName evidence="4">F-box domain-containing protein</fullName>
    </recommendedName>
</protein>
<feature type="region of interest" description="Disordered" evidence="1">
    <location>
        <begin position="1"/>
        <end position="20"/>
    </location>
</feature>
<dbReference type="SUPFAM" id="SSF52047">
    <property type="entry name" value="RNI-like"/>
    <property type="match status" value="1"/>
</dbReference>
<sequence>MPSKKSRRLENGAAPLEDASNAANTDLPLADLPPELFDAIIENYSTLPTTFYYDTANIPDLKYYQRTDALTALSQTCRALREITLPRLWARLDICRVPERARATWYKYTMLALERKANGIATSPVRLHVRTLTLLFSKMQPDAALAALWNMLPKLPNLRTIHVINCKTPGFAKSLADAKLELPNVTRLFLPTEASVLQRICPNATHIRCTGGSGMSLLSAVTRKTEVFDGMADWTDPKLVERLVKNAPNLRTLELRRPVNYGLGVHSQNKAPAVWAQIIPKLAPLKNLVELILTFPAADEKPDDAASVAAARGLLRSSSGTAERRLVVRRVIAPHYENGNEMDVLHSSKTEVF</sequence>
<reference evidence="2" key="1">
    <citation type="submission" date="2023-03" db="EMBL/GenBank/DDBJ databases">
        <title>Massive genome expansion in bonnet fungi (Mycena s.s.) driven by repeated elements and novel gene families across ecological guilds.</title>
        <authorList>
            <consortium name="Lawrence Berkeley National Laboratory"/>
            <person name="Harder C.B."/>
            <person name="Miyauchi S."/>
            <person name="Viragh M."/>
            <person name="Kuo A."/>
            <person name="Thoen E."/>
            <person name="Andreopoulos B."/>
            <person name="Lu D."/>
            <person name="Skrede I."/>
            <person name="Drula E."/>
            <person name="Henrissat B."/>
            <person name="Morin E."/>
            <person name="Kohler A."/>
            <person name="Barry K."/>
            <person name="LaButti K."/>
            <person name="Morin E."/>
            <person name="Salamov A."/>
            <person name="Lipzen A."/>
            <person name="Mereny Z."/>
            <person name="Hegedus B."/>
            <person name="Baldrian P."/>
            <person name="Stursova M."/>
            <person name="Weitz H."/>
            <person name="Taylor A."/>
            <person name="Grigoriev I.V."/>
            <person name="Nagy L.G."/>
            <person name="Martin F."/>
            <person name="Kauserud H."/>
        </authorList>
    </citation>
    <scope>NUCLEOTIDE SEQUENCE</scope>
    <source>
        <strain evidence="2">CBHHK067</strain>
    </source>
</reference>
<proteinExistence type="predicted"/>
<evidence type="ECO:0000313" key="3">
    <source>
        <dbReference type="Proteomes" id="UP001221757"/>
    </source>
</evidence>
<dbReference type="EMBL" id="JARKIE010000008">
    <property type="protein sequence ID" value="KAJ7705567.1"/>
    <property type="molecule type" value="Genomic_DNA"/>
</dbReference>
<keyword evidence="3" id="KW-1185">Reference proteome</keyword>
<evidence type="ECO:0000256" key="1">
    <source>
        <dbReference type="SAM" id="MobiDB-lite"/>
    </source>
</evidence>
<gene>
    <name evidence="2" type="ORF">B0H17DRAFT_670886</name>
</gene>
<accession>A0AAD7GUN3</accession>
<comment type="caution">
    <text evidence="2">The sequence shown here is derived from an EMBL/GenBank/DDBJ whole genome shotgun (WGS) entry which is preliminary data.</text>
</comment>